<dbReference type="InterPro" id="IPR002554">
    <property type="entry name" value="PP2A_B56"/>
</dbReference>
<name>X6LF09_RETFI</name>
<dbReference type="OMA" id="CITEFAY"/>
<accession>X6LF09</accession>
<reference evidence="1 2" key="1">
    <citation type="journal article" date="2013" name="Curr. Biol.">
        <title>The Genome of the Foraminiferan Reticulomyxa filosa.</title>
        <authorList>
            <person name="Glockner G."/>
            <person name="Hulsmann N."/>
            <person name="Schleicher M."/>
            <person name="Noegel A.A."/>
            <person name="Eichinger L."/>
            <person name="Gallinger C."/>
            <person name="Pawlowski J."/>
            <person name="Sierra R."/>
            <person name="Euteneuer U."/>
            <person name="Pillet L."/>
            <person name="Moustafa A."/>
            <person name="Platzer M."/>
            <person name="Groth M."/>
            <person name="Szafranski K."/>
            <person name="Schliwa M."/>
        </authorList>
    </citation>
    <scope>NUCLEOTIDE SEQUENCE [LARGE SCALE GENOMIC DNA]</scope>
</reference>
<comment type="caution">
    <text evidence="1">The sequence shown here is derived from an EMBL/GenBank/DDBJ whole genome shotgun (WGS) entry which is preliminary data.</text>
</comment>
<protein>
    <submittedName>
        <fullName evidence="1">Serine/threonine protein phosphatase 2A 57 kDa regulatory subunit B' beta isoform</fullName>
    </submittedName>
</protein>
<dbReference type="PANTHER" id="PTHR10257">
    <property type="entry name" value="SERINE/THREONINE PROTEIN PHOSPHATASE 2A PP2A REGULATORY SUBUNIT B"/>
    <property type="match status" value="1"/>
</dbReference>
<dbReference type="GO" id="GO:0007165">
    <property type="term" value="P:signal transduction"/>
    <property type="evidence" value="ECO:0007669"/>
    <property type="project" value="InterPro"/>
</dbReference>
<dbReference type="SUPFAM" id="SSF48371">
    <property type="entry name" value="ARM repeat"/>
    <property type="match status" value="1"/>
</dbReference>
<evidence type="ECO:0000313" key="1">
    <source>
        <dbReference type="EMBL" id="ETO00583.1"/>
    </source>
</evidence>
<organism evidence="1 2">
    <name type="scientific">Reticulomyxa filosa</name>
    <dbReference type="NCBI Taxonomy" id="46433"/>
    <lineage>
        <taxon>Eukaryota</taxon>
        <taxon>Sar</taxon>
        <taxon>Rhizaria</taxon>
        <taxon>Retaria</taxon>
        <taxon>Foraminifera</taxon>
        <taxon>Monothalamids</taxon>
        <taxon>Reticulomyxidae</taxon>
        <taxon>Reticulomyxa</taxon>
    </lineage>
</organism>
<dbReference type="GO" id="GO:0000159">
    <property type="term" value="C:protein phosphatase type 2A complex"/>
    <property type="evidence" value="ECO:0007669"/>
    <property type="project" value="InterPro"/>
</dbReference>
<dbReference type="InterPro" id="IPR011989">
    <property type="entry name" value="ARM-like"/>
</dbReference>
<dbReference type="Proteomes" id="UP000023152">
    <property type="component" value="Unassembled WGS sequence"/>
</dbReference>
<dbReference type="PANTHER" id="PTHR10257:SF3">
    <property type="entry name" value="SERINE_THREONINE-PROTEIN PHOSPHATASE 2A 56 KDA REGULATORY SUBUNIT GAMMA ISOFORM"/>
    <property type="match status" value="1"/>
</dbReference>
<dbReference type="AlphaFoldDB" id="X6LF09"/>
<dbReference type="Pfam" id="PF01603">
    <property type="entry name" value="B56"/>
    <property type="match status" value="1"/>
</dbReference>
<dbReference type="GO" id="GO:0019888">
    <property type="term" value="F:protein phosphatase regulator activity"/>
    <property type="evidence" value="ECO:0007669"/>
    <property type="project" value="InterPro"/>
</dbReference>
<keyword evidence="2" id="KW-1185">Reference proteome</keyword>
<dbReference type="EMBL" id="ASPP01040634">
    <property type="protein sequence ID" value="ETO00583.1"/>
    <property type="molecule type" value="Genomic_DNA"/>
</dbReference>
<gene>
    <name evidence="1" type="ORF">RFI_36857</name>
</gene>
<dbReference type="Gene3D" id="1.25.10.10">
    <property type="entry name" value="Leucine-rich Repeat Variant"/>
    <property type="match status" value="1"/>
</dbReference>
<evidence type="ECO:0000313" key="2">
    <source>
        <dbReference type="Proteomes" id="UP000023152"/>
    </source>
</evidence>
<sequence length="279" mass="32414">KFLLRLINLFNSEDPRERECLKMILHRIYGRCMPVRFFVRNAINNVLFLVIHENRRHNGIAELLDILGSIINGFALPLKSEHVCFLQQVLVPLHKTPTLSQFHLQLNYCVTQFILKDPTLAGCVLSGILKYWPVTSCQKELLFLEELEGVLALADPTLIEKVVEPLFKRVSNAISSHHFQVAEKALFLWNNDTIASFTSNHKDRILPIIFPALQQNYSTHWNSTVSSLTLNIIRIFKEMDKELYEGVSKEFKTQSGNRSNQEQRRAERWKKLRERTVMA</sequence>
<dbReference type="OrthoDB" id="10264446at2759"/>
<feature type="non-terminal residue" evidence="1">
    <location>
        <position position="1"/>
    </location>
</feature>
<proteinExistence type="predicted"/>
<dbReference type="InterPro" id="IPR016024">
    <property type="entry name" value="ARM-type_fold"/>
</dbReference>